<accession>A0A9X8EF97</accession>
<dbReference type="EMBL" id="RJUR01000014">
    <property type="protein sequence ID" value="ROQ48829.1"/>
    <property type="molecule type" value="Genomic_DNA"/>
</dbReference>
<reference evidence="1 2" key="1">
    <citation type="submission" date="2018-11" db="EMBL/GenBank/DDBJ databases">
        <title>Genomic analyses of the natural microbiome of Caenorhabditis elegans.</title>
        <authorList>
            <person name="Samuel B."/>
        </authorList>
    </citation>
    <scope>NUCLEOTIDE SEQUENCE [LARGE SCALE GENOMIC DNA]</scope>
    <source>
        <strain evidence="1 2">BIGb0473</strain>
    </source>
</reference>
<dbReference type="InterPro" id="IPR021500">
    <property type="entry name" value="DUF3156"/>
</dbReference>
<comment type="caution">
    <text evidence="1">The sequence shown here is derived from an EMBL/GenBank/DDBJ whole genome shotgun (WGS) entry which is preliminary data.</text>
</comment>
<organism evidence="1 2">
    <name type="scientific">Pseudomonas putida</name>
    <name type="common">Arthrobacter siderocapsulatus</name>
    <dbReference type="NCBI Taxonomy" id="303"/>
    <lineage>
        <taxon>Bacteria</taxon>
        <taxon>Pseudomonadati</taxon>
        <taxon>Pseudomonadota</taxon>
        <taxon>Gammaproteobacteria</taxon>
        <taxon>Pseudomonadales</taxon>
        <taxon>Pseudomonadaceae</taxon>
        <taxon>Pseudomonas</taxon>
    </lineage>
</organism>
<dbReference type="AlphaFoldDB" id="A0A9X8EF97"/>
<evidence type="ECO:0000313" key="1">
    <source>
        <dbReference type="EMBL" id="ROQ48829.1"/>
    </source>
</evidence>
<evidence type="ECO:0000313" key="2">
    <source>
        <dbReference type="Proteomes" id="UP000269115"/>
    </source>
</evidence>
<proteinExistence type="predicted"/>
<dbReference type="RefSeq" id="WP_123753082.1">
    <property type="nucleotide sequence ID" value="NZ_RJUR01000014.1"/>
</dbReference>
<dbReference type="Proteomes" id="UP000269115">
    <property type="component" value="Unassembled WGS sequence"/>
</dbReference>
<sequence length="196" mass="21912">MAHTQPTLWQRLFDRAPSGYRPGVTLAHLQRNLGLAGCEVLGPGSARYALADGSLAFEVRERTESQLLMHLVLCEFRLQVPGPQQGTARLALQHTGALRRSGLRWRRLRGERSWQARLEQALAHDPALQQALMPLDFKRLHLDLAGGCWTLTLEHMGGSEVVNRMPAFRRYISLNPAQRDLLLAALKGLARLVEGL</sequence>
<protein>
    <submittedName>
        <fullName evidence="1">Uncharacterized protein DUF3156</fullName>
    </submittedName>
</protein>
<gene>
    <name evidence="1" type="ORF">EDF85_3131</name>
</gene>
<name>A0A9X8EF97_PSEPU</name>
<dbReference type="Pfam" id="PF11354">
    <property type="entry name" value="DUF3156"/>
    <property type="match status" value="1"/>
</dbReference>